<dbReference type="EMBL" id="JAGYWB010000013">
    <property type="protein sequence ID" value="KAI0499967.1"/>
    <property type="molecule type" value="Genomic_DNA"/>
</dbReference>
<protein>
    <submittedName>
        <fullName evidence="1">Uncharacterized protein</fullName>
    </submittedName>
</protein>
<name>A0A8T3AV39_DENNO</name>
<proteinExistence type="predicted"/>
<dbReference type="Proteomes" id="UP000829196">
    <property type="component" value="Unassembled WGS sequence"/>
</dbReference>
<comment type="caution">
    <text evidence="1">The sequence shown here is derived from an EMBL/GenBank/DDBJ whole genome shotgun (WGS) entry which is preliminary data.</text>
</comment>
<evidence type="ECO:0000313" key="2">
    <source>
        <dbReference type="Proteomes" id="UP000829196"/>
    </source>
</evidence>
<keyword evidence="2" id="KW-1185">Reference proteome</keyword>
<evidence type="ECO:0000313" key="1">
    <source>
        <dbReference type="EMBL" id="KAI0499967.1"/>
    </source>
</evidence>
<sequence length="353" mass="38046">MESRLGGMEEKKLKLIEMQSKTSPTILITNPNQDCTGIPLTKTKGKEIGREKFNDDSFFHQEPPFKASIRCESGFLDWGGVGAAKRKFFGGGGRMANHYGMHFGQWEWAIKGGDQEPPPRGPIRDVIGFSDGGTKGREFCGEGGGVTNHYGRSFGQGEWTTRGGGVGRTMWITTTIALEEEEAIGAVAIPGTLHISLDVKQAEYLTARAAPIHPDSQESSSYGGRMDVDPHALPTLGSPRYDDNLLKLCGNEASPCSVELCPARPATVLVTFEVLPASMARGNHQGYSWAVAAGLNAALAAVSAKLFASVVQLLNLYPLLHSSASFQILCAIIRHSLLIGSSSQFSHHFKPMI</sequence>
<dbReference type="AlphaFoldDB" id="A0A8T3AV39"/>
<organism evidence="1 2">
    <name type="scientific">Dendrobium nobile</name>
    <name type="common">Orchid</name>
    <dbReference type="NCBI Taxonomy" id="94219"/>
    <lineage>
        <taxon>Eukaryota</taxon>
        <taxon>Viridiplantae</taxon>
        <taxon>Streptophyta</taxon>
        <taxon>Embryophyta</taxon>
        <taxon>Tracheophyta</taxon>
        <taxon>Spermatophyta</taxon>
        <taxon>Magnoliopsida</taxon>
        <taxon>Liliopsida</taxon>
        <taxon>Asparagales</taxon>
        <taxon>Orchidaceae</taxon>
        <taxon>Epidendroideae</taxon>
        <taxon>Malaxideae</taxon>
        <taxon>Dendrobiinae</taxon>
        <taxon>Dendrobium</taxon>
    </lineage>
</organism>
<reference evidence="1" key="1">
    <citation type="journal article" date="2022" name="Front. Genet.">
        <title>Chromosome-Scale Assembly of the Dendrobium nobile Genome Provides Insights Into the Molecular Mechanism of the Biosynthesis of the Medicinal Active Ingredient of Dendrobium.</title>
        <authorList>
            <person name="Xu Q."/>
            <person name="Niu S.-C."/>
            <person name="Li K.-L."/>
            <person name="Zheng P.-J."/>
            <person name="Zhang X.-J."/>
            <person name="Jia Y."/>
            <person name="Liu Y."/>
            <person name="Niu Y.-X."/>
            <person name="Yu L.-H."/>
            <person name="Chen D.-F."/>
            <person name="Zhang G.-Q."/>
        </authorList>
    </citation>
    <scope>NUCLEOTIDE SEQUENCE</scope>
    <source>
        <tissue evidence="1">Leaf</tissue>
    </source>
</reference>
<dbReference type="OrthoDB" id="21006at2759"/>
<accession>A0A8T3AV39</accession>
<gene>
    <name evidence="1" type="ORF">KFK09_018175</name>
</gene>